<dbReference type="Gene3D" id="1.25.40.10">
    <property type="entry name" value="Tetratricopeptide repeat domain"/>
    <property type="match status" value="2"/>
</dbReference>
<keyword evidence="4 5" id="KW-0072">Autophagy</keyword>
<dbReference type="PANTHER" id="PTHR13040:SF2">
    <property type="entry name" value="AUTOPHAGY PROTEIN 5"/>
    <property type="match status" value="1"/>
</dbReference>
<dbReference type="PANTHER" id="PTHR13040">
    <property type="entry name" value="AUTOPHAGY PROTEIN 5"/>
    <property type="match status" value="1"/>
</dbReference>
<comment type="subunit">
    <text evidence="5">Conjugated with ATG12.</text>
</comment>
<dbReference type="Pfam" id="PF04564">
    <property type="entry name" value="U-box"/>
    <property type="match status" value="1"/>
</dbReference>
<dbReference type="GO" id="GO:0004842">
    <property type="term" value="F:ubiquitin-protein transferase activity"/>
    <property type="evidence" value="ECO:0007669"/>
    <property type="project" value="InterPro"/>
</dbReference>
<dbReference type="GO" id="GO:0000422">
    <property type="term" value="P:autophagy of mitochondrion"/>
    <property type="evidence" value="ECO:0007669"/>
    <property type="project" value="TreeGrafter"/>
</dbReference>
<evidence type="ECO:0000313" key="8">
    <source>
        <dbReference type="Proteomes" id="UP000052943"/>
    </source>
</evidence>
<dbReference type="SMART" id="SM00504">
    <property type="entry name" value="Ubox"/>
    <property type="match status" value="1"/>
</dbReference>
<organism evidence="7 8">
    <name type="scientific">Phytophthora nicotianae</name>
    <name type="common">Potato buckeye rot agent</name>
    <name type="synonym">Phytophthora parasitica</name>
    <dbReference type="NCBI Taxonomy" id="4792"/>
    <lineage>
        <taxon>Eukaryota</taxon>
        <taxon>Sar</taxon>
        <taxon>Stramenopiles</taxon>
        <taxon>Oomycota</taxon>
        <taxon>Peronosporomycetes</taxon>
        <taxon>Peronosporales</taxon>
        <taxon>Peronosporaceae</taxon>
        <taxon>Phytophthora</taxon>
    </lineage>
</organism>
<dbReference type="GO" id="GO:0006995">
    <property type="term" value="P:cellular response to nitrogen starvation"/>
    <property type="evidence" value="ECO:0007669"/>
    <property type="project" value="TreeGrafter"/>
</dbReference>
<comment type="caution">
    <text evidence="7">The sequence shown here is derived from an EMBL/GenBank/DDBJ whole genome shotgun (WGS) entry which is preliminary data.</text>
</comment>
<feature type="domain" description="U-box" evidence="6">
    <location>
        <begin position="983"/>
        <end position="1057"/>
    </location>
</feature>
<dbReference type="Pfam" id="PF04106">
    <property type="entry name" value="ATG5_UblB"/>
    <property type="match status" value="1"/>
</dbReference>
<evidence type="ECO:0000256" key="4">
    <source>
        <dbReference type="ARBA" id="ARBA00023006"/>
    </source>
</evidence>
<dbReference type="InterPro" id="IPR013083">
    <property type="entry name" value="Znf_RING/FYVE/PHD"/>
</dbReference>
<dbReference type="GO" id="GO:0016567">
    <property type="term" value="P:protein ubiquitination"/>
    <property type="evidence" value="ECO:0007669"/>
    <property type="project" value="InterPro"/>
</dbReference>
<dbReference type="InterPro" id="IPR048940">
    <property type="entry name" value="ATG5_HBR"/>
</dbReference>
<dbReference type="GO" id="GO:0044233">
    <property type="term" value="C:mitochondria-associated endoplasmic reticulum membrane contact site"/>
    <property type="evidence" value="ECO:0007669"/>
    <property type="project" value="TreeGrafter"/>
</dbReference>
<dbReference type="SUPFAM" id="SSF48452">
    <property type="entry name" value="TPR-like"/>
    <property type="match status" value="2"/>
</dbReference>
<dbReference type="GO" id="GO:0061908">
    <property type="term" value="C:phagophore"/>
    <property type="evidence" value="ECO:0007669"/>
    <property type="project" value="TreeGrafter"/>
</dbReference>
<dbReference type="EMBL" id="LNFO01001311">
    <property type="protein sequence ID" value="KUF92715.1"/>
    <property type="molecule type" value="Genomic_DNA"/>
</dbReference>
<dbReference type="OrthoDB" id="424220at2759"/>
<name>A0A0W8D8Q0_PHYNI</name>
<comment type="function">
    <text evidence="5">Involved in autophagic vesicle formation.</text>
</comment>
<dbReference type="GO" id="GO:0005776">
    <property type="term" value="C:autophagosome"/>
    <property type="evidence" value="ECO:0007669"/>
    <property type="project" value="TreeGrafter"/>
</dbReference>
<dbReference type="FunFam" id="1.10.246.190:FF:000005">
    <property type="entry name" value="Autophagy protein 5"/>
    <property type="match status" value="1"/>
</dbReference>
<evidence type="ECO:0000256" key="1">
    <source>
        <dbReference type="ARBA" id="ARBA00006910"/>
    </source>
</evidence>
<proteinExistence type="inferred from homology"/>
<keyword evidence="3 5" id="KW-0832">Ubl conjugation</keyword>
<dbReference type="STRING" id="4790.A0A0W8D8Q0"/>
<evidence type="ECO:0000256" key="5">
    <source>
        <dbReference type="RuleBase" id="RU361202"/>
    </source>
</evidence>
<dbReference type="PROSITE" id="PS51698">
    <property type="entry name" value="U_BOX"/>
    <property type="match status" value="1"/>
</dbReference>
<dbReference type="InterPro" id="IPR048939">
    <property type="entry name" value="ATG5_UblA"/>
</dbReference>
<dbReference type="GO" id="GO:0034727">
    <property type="term" value="P:piecemeal microautophagy of the nucleus"/>
    <property type="evidence" value="ECO:0007669"/>
    <property type="project" value="TreeGrafter"/>
</dbReference>
<keyword evidence="5" id="KW-0472">Membrane</keyword>
<dbReference type="InterPro" id="IPR003613">
    <property type="entry name" value="Ubox_domain"/>
</dbReference>
<dbReference type="InterPro" id="IPR048318">
    <property type="entry name" value="ATG5_UblB"/>
</dbReference>
<evidence type="ECO:0000259" key="6">
    <source>
        <dbReference type="PROSITE" id="PS51698"/>
    </source>
</evidence>
<dbReference type="GO" id="GO:0019776">
    <property type="term" value="F:Atg8-family ligase activity"/>
    <property type="evidence" value="ECO:0007669"/>
    <property type="project" value="TreeGrafter"/>
</dbReference>
<dbReference type="Pfam" id="PF20637">
    <property type="entry name" value="ATG5_HBR"/>
    <property type="match status" value="1"/>
</dbReference>
<dbReference type="AlphaFoldDB" id="A0A0W8D8Q0"/>
<reference evidence="7 8" key="1">
    <citation type="submission" date="2015-11" db="EMBL/GenBank/DDBJ databases">
        <title>Genomes and virulence difference between two physiological races of Phytophthora nicotianae.</title>
        <authorList>
            <person name="Liu H."/>
            <person name="Ma X."/>
            <person name="Yu H."/>
            <person name="Fang D."/>
            <person name="Li Y."/>
            <person name="Wang X."/>
            <person name="Wang W."/>
            <person name="Dong Y."/>
            <person name="Xiao B."/>
        </authorList>
    </citation>
    <scope>NUCLEOTIDE SEQUENCE [LARGE SCALE GENOMIC DNA]</scope>
    <source>
        <strain evidence="8">race 0</strain>
    </source>
</reference>
<protein>
    <recommendedName>
        <fullName evidence="5">Autophagy protein 5</fullName>
    </recommendedName>
</protein>
<evidence type="ECO:0000256" key="2">
    <source>
        <dbReference type="ARBA" id="ARBA00022499"/>
    </source>
</evidence>
<dbReference type="InterPro" id="IPR011990">
    <property type="entry name" value="TPR-like_helical_dom_sf"/>
</dbReference>
<dbReference type="InterPro" id="IPR007239">
    <property type="entry name" value="Atg5"/>
</dbReference>
<dbReference type="InterPro" id="IPR042526">
    <property type="entry name" value="Atg5_HR"/>
</dbReference>
<dbReference type="InterPro" id="IPR042527">
    <property type="entry name" value="Atg5_UblA_dom_sf"/>
</dbReference>
<comment type="similarity">
    <text evidence="1 5">Belongs to the ATG5 family.</text>
</comment>
<dbReference type="Gene3D" id="3.30.40.10">
    <property type="entry name" value="Zinc/RING finger domain, C3HC4 (zinc finger)"/>
    <property type="match status" value="1"/>
</dbReference>
<dbReference type="Gene3D" id="1.10.246.190">
    <property type="entry name" value="Autophagy protein Apg5, helix rich domain"/>
    <property type="match status" value="1"/>
</dbReference>
<evidence type="ECO:0000313" key="7">
    <source>
        <dbReference type="EMBL" id="KUF92715.1"/>
    </source>
</evidence>
<dbReference type="GO" id="GO:0034274">
    <property type="term" value="C:Atg12-Atg5-Atg16 complex"/>
    <property type="evidence" value="ECO:0007669"/>
    <property type="project" value="TreeGrafter"/>
</dbReference>
<dbReference type="Gene3D" id="3.10.20.90">
    <property type="entry name" value="Phosphatidylinositol 3-kinase Catalytic Subunit, Chain A, domain 1"/>
    <property type="match status" value="1"/>
</dbReference>
<comment type="subcellular location">
    <subcellularLocation>
        <location evidence="5">Preautophagosomal structure membrane</location>
        <topology evidence="5">Peripheral membrane protein</topology>
    </subcellularLocation>
</comment>
<sequence>MPPQEPVEARICTSKLVLNRETMTEAASSSPETLLKQRVWAGRLPVVFSLDPNEVTTLHAPRPFYAMVPRMSYLVSQTRDVVEYFRDAAPPMSAIQGASIWFEAKGVPLHWHLPFGLLRDLLCGPGVDSDTDLPWAITVHFLNFPKDILLPCDNEQSVESHFMHSLKQATFLRMGSTKAVMALPEAQQTQIWTSISQNDYESYRQATHELHLDGGVDASALRHLPLRVHLDNAPAIQMPVAPLQNGREKTLLEVLSYLLPDLFSSATFDAAPETDAQDFQILVHGIPVPADVSIVELYRNFAYADGFLYGGTPHDTAARLASNVEPLLAETRAHLLHKEPDRARASFLRLPELESRRKAYLEATLRDFYAAGLFDVPVLLTFLEALPSWHWTLDGCAVLHNVSSALRAPSSGAGGGGNALRALEARQRKFPQLPLAFFLLKLMSHLEGSARVRAESYWYAWVSPTLRAVASGQPLELKILSRTGRSEYRQGDASKEELLYAPGNAGTFDNDRRNALCWVGEGNDNEMATWPNDKDRTKAQWRLIPSDVHTDTFLLQSVKFEEYLYAADYAKFKKDARGKARSRVFTWRKQAESPGPAGKWQLVSLSVEERDVFALYNPYQREFLYSPTADLLDSKRRHVLTRAAPDGAREASTTEGGAMWCAWRISPAQQSSMERGVEAFFAKKYPVAVEQLTQALQDLPDNTQHVKCFAYRMTANLRLRRFDLVAPDFQAIQELGGDKAAIFHGLAHLWEENASYLAAMANSSPDLQIQAIEISTSPENPFFMRHQLSKGDDYFVRRDFQAAIVCYQEAATCTPTTTSSSAENSMEDPETTRQRVRAYVSCAKCFFALDESENAWQYLSIAHDITGVSVEGEAAILLWKGKCRRAQKAYDESLELLEKAFDRASAASAASVGLSSSTAGAPMSAAVLKRSILMEMKVVGLLRQGVYDTLLSTDENGVTTNGNGVKEDREMGTSGDAEKTLTQMMEMFHCPLSLELMDDPVTTPDGNTYERSMIEQHLEVNGCFDPLTRAPLTKSQLHPNRALKQLMETLLSDHRLGLLLASCST</sequence>
<keyword evidence="2 5" id="KW-1017">Isopeptide bond</keyword>
<dbReference type="Gene3D" id="3.10.20.620">
    <property type="match status" value="1"/>
</dbReference>
<dbReference type="SUPFAM" id="SSF57850">
    <property type="entry name" value="RING/U-box"/>
    <property type="match status" value="1"/>
</dbReference>
<dbReference type="Pfam" id="PF20638">
    <property type="entry name" value="ATG5_UblA"/>
    <property type="match status" value="1"/>
</dbReference>
<dbReference type="InterPro" id="IPR045202">
    <property type="entry name" value="CHIP_RING-Ubox"/>
</dbReference>
<dbReference type="GO" id="GO:0034045">
    <property type="term" value="C:phagophore assembly site membrane"/>
    <property type="evidence" value="ECO:0007669"/>
    <property type="project" value="UniProtKB-SubCell"/>
</dbReference>
<dbReference type="CDD" id="cd23667">
    <property type="entry name" value="beta-trefoil_Ricin_CqDVP-like"/>
    <property type="match status" value="1"/>
</dbReference>
<evidence type="ECO:0000256" key="3">
    <source>
        <dbReference type="ARBA" id="ARBA00022843"/>
    </source>
</evidence>
<dbReference type="Proteomes" id="UP000052943">
    <property type="component" value="Unassembled WGS sequence"/>
</dbReference>
<dbReference type="CDD" id="cd16654">
    <property type="entry name" value="RING-Ubox_CHIP"/>
    <property type="match status" value="1"/>
</dbReference>
<gene>
    <name evidence="7" type="ORF">AM587_10004888</name>
</gene>
<accession>A0A0W8D8Q0</accession>